<proteinExistence type="predicted"/>
<organism evidence="2 3">
    <name type="scientific">Duganella levis</name>
    <dbReference type="NCBI Taxonomy" id="2692169"/>
    <lineage>
        <taxon>Bacteria</taxon>
        <taxon>Pseudomonadati</taxon>
        <taxon>Pseudomonadota</taxon>
        <taxon>Betaproteobacteria</taxon>
        <taxon>Burkholderiales</taxon>
        <taxon>Oxalobacteraceae</taxon>
        <taxon>Telluria group</taxon>
        <taxon>Duganella</taxon>
    </lineage>
</organism>
<keyword evidence="1" id="KW-0472">Membrane</keyword>
<feature type="transmembrane region" description="Helical" evidence="1">
    <location>
        <begin position="28"/>
        <end position="45"/>
    </location>
</feature>
<name>A0ABW9VTB8_9BURK</name>
<evidence type="ECO:0000313" key="3">
    <source>
        <dbReference type="Proteomes" id="UP000642144"/>
    </source>
</evidence>
<keyword evidence="1" id="KW-1133">Transmembrane helix</keyword>
<dbReference type="Proteomes" id="UP000642144">
    <property type="component" value="Unassembled WGS sequence"/>
</dbReference>
<dbReference type="EMBL" id="WWCT01000001">
    <property type="protein sequence ID" value="MYN24874.1"/>
    <property type="molecule type" value="Genomic_DNA"/>
</dbReference>
<dbReference type="RefSeq" id="WP_161053029.1">
    <property type="nucleotide sequence ID" value="NZ_WWCT01000001.1"/>
</dbReference>
<keyword evidence="1" id="KW-0812">Transmembrane</keyword>
<gene>
    <name evidence="2" type="ORF">GTP69_00455</name>
</gene>
<sequence length="57" mass="6648">MYIVPAPWLFLSSVEFWMATHYGGDTKYIAGVGFGCFAMLFYLGQKRRYEALLTRWS</sequence>
<comment type="caution">
    <text evidence="2">The sequence shown here is derived from an EMBL/GenBank/DDBJ whole genome shotgun (WGS) entry which is preliminary data.</text>
</comment>
<accession>A0ABW9VTB8</accession>
<keyword evidence="3" id="KW-1185">Reference proteome</keyword>
<reference evidence="2 3" key="1">
    <citation type="submission" date="2019-12" db="EMBL/GenBank/DDBJ databases">
        <title>Novel species isolated from a subtropical stream in China.</title>
        <authorList>
            <person name="Lu H."/>
        </authorList>
    </citation>
    <scope>NUCLEOTIDE SEQUENCE [LARGE SCALE GENOMIC DNA]</scope>
    <source>
        <strain evidence="2 3">CY42W</strain>
    </source>
</reference>
<protein>
    <submittedName>
        <fullName evidence="2">Uncharacterized protein</fullName>
    </submittedName>
</protein>
<evidence type="ECO:0000313" key="2">
    <source>
        <dbReference type="EMBL" id="MYN24874.1"/>
    </source>
</evidence>
<evidence type="ECO:0000256" key="1">
    <source>
        <dbReference type="SAM" id="Phobius"/>
    </source>
</evidence>